<dbReference type="AlphaFoldDB" id="A0A5A7T5Q2"/>
<evidence type="ECO:0000313" key="3">
    <source>
        <dbReference type="EMBL" id="TYJ95873.1"/>
    </source>
</evidence>
<proteinExistence type="predicted"/>
<evidence type="ECO:0000256" key="1">
    <source>
        <dbReference type="SAM" id="MobiDB-lite"/>
    </source>
</evidence>
<dbReference type="Proteomes" id="UP000321947">
    <property type="component" value="Unassembled WGS sequence"/>
</dbReference>
<name>A0A5A7T5Q2_CUCMM</name>
<reference evidence="4 5" key="1">
    <citation type="submission" date="2019-08" db="EMBL/GenBank/DDBJ databases">
        <title>Draft genome sequences of two oriental melons (Cucumis melo L. var makuwa).</title>
        <authorList>
            <person name="Kwon S.-Y."/>
        </authorList>
    </citation>
    <scope>NUCLEOTIDE SEQUENCE [LARGE SCALE GENOMIC DNA]</scope>
    <source>
        <strain evidence="5">cv. Chang Bougi</strain>
        <strain evidence="4">cv. SW 3</strain>
        <tissue evidence="2">Leaf</tissue>
    </source>
</reference>
<comment type="caution">
    <text evidence="2">The sequence shown here is derived from an EMBL/GenBank/DDBJ whole genome shotgun (WGS) entry which is preliminary data.</text>
</comment>
<evidence type="ECO:0000313" key="4">
    <source>
        <dbReference type="Proteomes" id="UP000321393"/>
    </source>
</evidence>
<evidence type="ECO:0000313" key="2">
    <source>
        <dbReference type="EMBL" id="KAA0036805.1"/>
    </source>
</evidence>
<organism evidence="2 4">
    <name type="scientific">Cucumis melo var. makuwa</name>
    <name type="common">Oriental melon</name>
    <dbReference type="NCBI Taxonomy" id="1194695"/>
    <lineage>
        <taxon>Eukaryota</taxon>
        <taxon>Viridiplantae</taxon>
        <taxon>Streptophyta</taxon>
        <taxon>Embryophyta</taxon>
        <taxon>Tracheophyta</taxon>
        <taxon>Spermatophyta</taxon>
        <taxon>Magnoliopsida</taxon>
        <taxon>eudicotyledons</taxon>
        <taxon>Gunneridae</taxon>
        <taxon>Pentapetalae</taxon>
        <taxon>rosids</taxon>
        <taxon>fabids</taxon>
        <taxon>Cucurbitales</taxon>
        <taxon>Cucurbitaceae</taxon>
        <taxon>Benincaseae</taxon>
        <taxon>Cucumis</taxon>
    </lineage>
</organism>
<dbReference type="EMBL" id="SSTD01020080">
    <property type="protein sequence ID" value="TYJ95873.1"/>
    <property type="molecule type" value="Genomic_DNA"/>
</dbReference>
<dbReference type="Proteomes" id="UP000321393">
    <property type="component" value="Unassembled WGS sequence"/>
</dbReference>
<feature type="compositionally biased region" description="Polar residues" evidence="1">
    <location>
        <begin position="35"/>
        <end position="54"/>
    </location>
</feature>
<dbReference type="EMBL" id="SSTE01019218">
    <property type="protein sequence ID" value="KAA0036805.1"/>
    <property type="molecule type" value="Genomic_DNA"/>
</dbReference>
<evidence type="ECO:0000313" key="5">
    <source>
        <dbReference type="Proteomes" id="UP000321947"/>
    </source>
</evidence>
<dbReference type="OrthoDB" id="1920930at2759"/>
<sequence>MIVPFNVVEMNGVVIDEAIQTFKSLMKIHRDSTSETKSVPNVATSTKKFHRGSTSETKFVPSSFATKKWKKNKGCQGNKANPIAAKTSKKAKTVKGICFHCNWKGHWKRKEGQAR</sequence>
<gene>
    <name evidence="3" type="ORF">E5676_scaffold110G001680</name>
    <name evidence="2" type="ORF">E6C27_scaffold20G00980</name>
</gene>
<feature type="region of interest" description="Disordered" evidence="1">
    <location>
        <begin position="33"/>
        <end position="54"/>
    </location>
</feature>
<accession>A0A5A7T5Q2</accession>
<protein>
    <submittedName>
        <fullName evidence="2">Gag/pol protein</fullName>
    </submittedName>
</protein>